<evidence type="ECO:0000256" key="1">
    <source>
        <dbReference type="SAM" id="MobiDB-lite"/>
    </source>
</evidence>
<dbReference type="AlphaFoldDB" id="A0A3M2R8M6"/>
<evidence type="ECO:0000313" key="2">
    <source>
        <dbReference type="EMBL" id="RMJ01653.1"/>
    </source>
</evidence>
<keyword evidence="3" id="KW-1185">Reference proteome</keyword>
<feature type="compositionally biased region" description="Basic and acidic residues" evidence="1">
    <location>
        <begin position="178"/>
        <end position="188"/>
    </location>
</feature>
<dbReference type="Proteomes" id="UP000277212">
    <property type="component" value="Unassembled WGS sequence"/>
</dbReference>
<proteinExistence type="predicted"/>
<dbReference type="EMBL" id="NKUJ01000625">
    <property type="protein sequence ID" value="RMJ01653.1"/>
    <property type="molecule type" value="Genomic_DNA"/>
</dbReference>
<comment type="caution">
    <text evidence="2">The sequence shown here is derived from an EMBL/GenBank/DDBJ whole genome shotgun (WGS) entry which is preliminary data.</text>
</comment>
<protein>
    <submittedName>
        <fullName evidence="2">Uncharacterized protein</fullName>
    </submittedName>
</protein>
<organism evidence="2 3">
    <name type="scientific">Fusarium kuroshium</name>
    <dbReference type="NCBI Taxonomy" id="2010991"/>
    <lineage>
        <taxon>Eukaryota</taxon>
        <taxon>Fungi</taxon>
        <taxon>Dikarya</taxon>
        <taxon>Ascomycota</taxon>
        <taxon>Pezizomycotina</taxon>
        <taxon>Sordariomycetes</taxon>
        <taxon>Hypocreomycetidae</taxon>
        <taxon>Hypocreales</taxon>
        <taxon>Nectriaceae</taxon>
        <taxon>Fusarium</taxon>
        <taxon>Fusarium solani species complex</taxon>
    </lineage>
</organism>
<accession>A0A3M2R8M6</accession>
<name>A0A3M2R8M6_9HYPO</name>
<sequence length="188" mass="21317">MSKAIAHDGYTHFTLSPAQQRSLDDADELHNKPQEPDRRQKVVLGSVVTFARPLNALQKATARNILRELYPYIVNWPDKEACPIYWRGIDVILEKGGLETAVDKRSIIIPRPFPSEQKVTVGLQRKEPKLNTAIEWKESEAYMLEAGVLFATKGGPIRAYMLRFCRESEAGNEEPGDDLERLDVSRDP</sequence>
<feature type="region of interest" description="Disordered" evidence="1">
    <location>
        <begin position="169"/>
        <end position="188"/>
    </location>
</feature>
<evidence type="ECO:0000313" key="3">
    <source>
        <dbReference type="Proteomes" id="UP000277212"/>
    </source>
</evidence>
<gene>
    <name evidence="2" type="ORF">CDV36_015650</name>
</gene>
<reference evidence="2 3" key="1">
    <citation type="submission" date="2017-06" db="EMBL/GenBank/DDBJ databases">
        <title>Comparative genomic analysis of Ambrosia Fusariam Clade fungi.</title>
        <authorList>
            <person name="Stajich J.E."/>
            <person name="Carrillo J."/>
            <person name="Kijimoto T."/>
            <person name="Eskalen A."/>
            <person name="O'Donnell K."/>
            <person name="Kasson M."/>
        </authorList>
    </citation>
    <scope>NUCLEOTIDE SEQUENCE [LARGE SCALE GENOMIC DNA]</scope>
    <source>
        <strain evidence="2">UCR3666</strain>
    </source>
</reference>